<reference evidence="1 2" key="1">
    <citation type="submission" date="2017-02" db="EMBL/GenBank/DDBJ databases">
        <title>Haemophilus influenzae in COPD genome sequencing project.</title>
        <authorList>
            <person name="Murphy T.F."/>
            <person name="Kong Y."/>
            <person name="Nadendla S."/>
            <person name="Tettelin H."/>
            <person name="Pettigrew M."/>
        </authorList>
    </citation>
    <scope>NUCLEOTIDE SEQUENCE [LARGE SCALE GENOMIC DNA]</scope>
    <source>
        <strain evidence="1 2">13P36H1</strain>
    </source>
</reference>
<dbReference type="RefSeq" id="WP_005659589.1">
    <property type="nucleotide sequence ID" value="NZ_CP089174.1"/>
</dbReference>
<proteinExistence type="predicted"/>
<gene>
    <name evidence="1" type="ORF">BVZ99_01922</name>
</gene>
<organism evidence="1 2">
    <name type="scientific">Haemophilus influenzae</name>
    <dbReference type="NCBI Taxonomy" id="727"/>
    <lineage>
        <taxon>Bacteria</taxon>
        <taxon>Pseudomonadati</taxon>
        <taxon>Pseudomonadota</taxon>
        <taxon>Gammaproteobacteria</taxon>
        <taxon>Pasteurellales</taxon>
        <taxon>Pasteurellaceae</taxon>
        <taxon>Haemophilus</taxon>
    </lineage>
</organism>
<dbReference type="AlphaFoldDB" id="A0ABD6WU07"/>
<evidence type="ECO:0000313" key="2">
    <source>
        <dbReference type="Proteomes" id="UP000238866"/>
    </source>
</evidence>
<comment type="caution">
    <text evidence="1">The sequence shown here is derived from an EMBL/GenBank/DDBJ whole genome shotgun (WGS) entry which is preliminary data.</text>
</comment>
<evidence type="ECO:0000313" key="1">
    <source>
        <dbReference type="EMBL" id="PRM17219.1"/>
    </source>
</evidence>
<sequence>MSNYKQPTQPEIRNTATLWGIYSAIEEIYEIADATLDGKITKTTTTGDGKKVQIPFTHKDSLEFVLDRLSVVLSDIDDLKRQIEVLATNPKTERDYLTLPVVDLGGAQ</sequence>
<name>A0ABD6WU07_HAEIF</name>
<dbReference type="EMBL" id="MZLD01000081">
    <property type="protein sequence ID" value="PRM17219.1"/>
    <property type="molecule type" value="Genomic_DNA"/>
</dbReference>
<protein>
    <submittedName>
        <fullName evidence="1">Uncharacterized protein</fullName>
    </submittedName>
</protein>
<accession>A0ABD6WU07</accession>
<dbReference type="Proteomes" id="UP000238866">
    <property type="component" value="Unassembled WGS sequence"/>
</dbReference>